<evidence type="ECO:0000313" key="1">
    <source>
        <dbReference type="EMBL" id="PED81586.1"/>
    </source>
</evidence>
<evidence type="ECO:0000313" key="2">
    <source>
        <dbReference type="Proteomes" id="UP000221020"/>
    </source>
</evidence>
<dbReference type="RefSeq" id="WP_097899509.1">
    <property type="nucleotide sequence ID" value="NZ_NVOR01000059.1"/>
</dbReference>
<name>A0AA91VAF8_9BACI</name>
<reference evidence="1 2" key="1">
    <citation type="submission" date="2017-09" db="EMBL/GenBank/DDBJ databases">
        <title>Large-scale bioinformatics analysis of Bacillus genomes uncovers conserved roles of natural products in bacterial physiology.</title>
        <authorList>
            <consortium name="Agbiome Team Llc"/>
            <person name="Bleich R.M."/>
            <person name="Grubbs K.J."/>
            <person name="Santa Maria K.C."/>
            <person name="Allen S.E."/>
            <person name="Farag S."/>
            <person name="Shank E.A."/>
            <person name="Bowers A."/>
        </authorList>
    </citation>
    <scope>NUCLEOTIDE SEQUENCE [LARGE SCALE GENOMIC DNA]</scope>
    <source>
        <strain evidence="1 2">AFS092012</strain>
    </source>
</reference>
<dbReference type="EMBL" id="NVOR01000059">
    <property type="protein sequence ID" value="PED81586.1"/>
    <property type="molecule type" value="Genomic_DNA"/>
</dbReference>
<comment type="caution">
    <text evidence="1">The sequence shown here is derived from an EMBL/GenBank/DDBJ whole genome shotgun (WGS) entry which is preliminary data.</text>
</comment>
<accession>A0AA91VAF8</accession>
<protein>
    <submittedName>
        <fullName evidence="1">Uncharacterized protein</fullName>
    </submittedName>
</protein>
<proteinExistence type="predicted"/>
<organism evidence="1 2">
    <name type="scientific">Bacillus pseudomycoides</name>
    <dbReference type="NCBI Taxonomy" id="64104"/>
    <lineage>
        <taxon>Bacteria</taxon>
        <taxon>Bacillati</taxon>
        <taxon>Bacillota</taxon>
        <taxon>Bacilli</taxon>
        <taxon>Bacillales</taxon>
        <taxon>Bacillaceae</taxon>
        <taxon>Bacillus</taxon>
        <taxon>Bacillus cereus group</taxon>
    </lineage>
</organism>
<gene>
    <name evidence="1" type="ORF">CON65_16400</name>
</gene>
<sequence>MYVFPTRIAVAAPVAPSVHVAPVHAGSSDVGVELPATWQHYQLPGAAVPSFWQHGTPPSGTPYYGPGYPTPSPYAPSQIFYHFPSIYFQNFYGTFNI</sequence>
<dbReference type="AlphaFoldDB" id="A0AA91VAF8"/>
<dbReference type="Proteomes" id="UP000221020">
    <property type="component" value="Unassembled WGS sequence"/>
</dbReference>